<name>A0A6I4P1R6_9MICO</name>
<evidence type="ECO:0000256" key="1">
    <source>
        <dbReference type="SAM" id="Phobius"/>
    </source>
</evidence>
<evidence type="ECO:0000259" key="2">
    <source>
        <dbReference type="Pfam" id="PF08044"/>
    </source>
</evidence>
<organism evidence="3 4">
    <name type="scientific">Agromyces seonyuensis</name>
    <dbReference type="NCBI Taxonomy" id="2662446"/>
    <lineage>
        <taxon>Bacteria</taxon>
        <taxon>Bacillati</taxon>
        <taxon>Actinomycetota</taxon>
        <taxon>Actinomycetes</taxon>
        <taxon>Micrococcales</taxon>
        <taxon>Microbacteriaceae</taxon>
        <taxon>Agromyces</taxon>
    </lineage>
</organism>
<proteinExistence type="predicted"/>
<dbReference type="Pfam" id="PF08044">
    <property type="entry name" value="DUF1707"/>
    <property type="match status" value="1"/>
</dbReference>
<dbReference type="RefSeq" id="WP_160423313.1">
    <property type="nucleotide sequence ID" value="NZ_WSTA01000016.1"/>
</dbReference>
<gene>
    <name evidence="3" type="ORF">GB864_05325</name>
</gene>
<feature type="transmembrane region" description="Helical" evidence="1">
    <location>
        <begin position="85"/>
        <end position="109"/>
    </location>
</feature>
<accession>A0A6I4P1R6</accession>
<dbReference type="AlphaFoldDB" id="A0A6I4P1R6"/>
<dbReference type="Proteomes" id="UP000438182">
    <property type="component" value="Unassembled WGS sequence"/>
</dbReference>
<protein>
    <submittedName>
        <fullName evidence="3">DUF1707 domain-containing protein</fullName>
    </submittedName>
</protein>
<dbReference type="EMBL" id="WSTA01000016">
    <property type="protein sequence ID" value="MWB97969.1"/>
    <property type="molecule type" value="Genomic_DNA"/>
</dbReference>
<reference evidence="3 4" key="1">
    <citation type="submission" date="2019-12" db="EMBL/GenBank/DDBJ databases">
        <authorList>
            <person name="Kim Y.S."/>
        </authorList>
    </citation>
    <scope>NUCLEOTIDE SEQUENCE [LARGE SCALE GENOMIC DNA]</scope>
    <source>
        <strain evidence="3 4">MMS17-SY077</strain>
    </source>
</reference>
<dbReference type="InterPro" id="IPR012551">
    <property type="entry name" value="DUF1707_SHOCT-like"/>
</dbReference>
<keyword evidence="1" id="KW-0472">Membrane</keyword>
<feature type="domain" description="DUF1707" evidence="2">
    <location>
        <begin position="12"/>
        <end position="64"/>
    </location>
</feature>
<feature type="transmembrane region" description="Helical" evidence="1">
    <location>
        <begin position="115"/>
        <end position="134"/>
    </location>
</feature>
<evidence type="ECO:0000313" key="3">
    <source>
        <dbReference type="EMBL" id="MWB97969.1"/>
    </source>
</evidence>
<keyword evidence="4" id="KW-1185">Reference proteome</keyword>
<keyword evidence="1" id="KW-0812">Transmembrane</keyword>
<comment type="caution">
    <text evidence="3">The sequence shown here is derived from an EMBL/GenBank/DDBJ whole genome shotgun (WGS) entry which is preliminary data.</text>
</comment>
<keyword evidence="1" id="KW-1133">Transmembrane helix</keyword>
<sequence length="143" mass="15323">MSDYADPATSSLRLSDAERAQAVKRLDDARLAGRLDGAEYAKRAAQARNAVVRGDLAPLFTDLPSEPSESSRHEPWKPPARNSRALGGAVGATIMALVPFVALALFFLVGWAGGWGWSWVFFLLVPIAGIIIYGPGADERGRS</sequence>
<evidence type="ECO:0000313" key="4">
    <source>
        <dbReference type="Proteomes" id="UP000438182"/>
    </source>
</evidence>